<dbReference type="Proteomes" id="UP000014568">
    <property type="component" value="Unassembled WGS sequence"/>
</dbReference>
<dbReference type="InterPro" id="IPR024320">
    <property type="entry name" value="LPG_synthase_C"/>
</dbReference>
<evidence type="ECO:0000313" key="8">
    <source>
        <dbReference type="Proteomes" id="UP000014568"/>
    </source>
</evidence>
<dbReference type="eggNOG" id="COG2898">
    <property type="taxonomic scope" value="Bacteria"/>
</dbReference>
<protein>
    <recommendedName>
        <fullName evidence="6">Phosphatidylglycerol lysyltransferase C-terminal domain-containing protein</fullName>
    </recommendedName>
</protein>
<keyword evidence="3" id="KW-0812">Transmembrane</keyword>
<dbReference type="HOGENOM" id="CLU_062993_0_0_6"/>
<dbReference type="GO" id="GO:0055091">
    <property type="term" value="P:phospholipid homeostasis"/>
    <property type="evidence" value="ECO:0007669"/>
    <property type="project" value="TreeGrafter"/>
</dbReference>
<dbReference type="PANTHER" id="PTHR34697">
    <property type="entry name" value="PHOSPHATIDYLGLYCEROL LYSYLTRANSFERASE"/>
    <property type="match status" value="1"/>
</dbReference>
<name>S3NHS7_9GAMM</name>
<accession>S3NHS7</accession>
<comment type="subcellular location">
    <subcellularLocation>
        <location evidence="1">Cell membrane</location>
        <topology evidence="1">Multi-pass membrane protein</topology>
    </subcellularLocation>
</comment>
<reference evidence="7 8" key="1">
    <citation type="submission" date="2013-06" db="EMBL/GenBank/DDBJ databases">
        <title>The Genome Sequence of Acinetobacter rudis CIP 110305.</title>
        <authorList>
            <consortium name="The Broad Institute Genome Sequencing Platform"/>
            <consortium name="The Broad Institute Genome Sequencing Center for Infectious Disease"/>
            <person name="Cerqueira G."/>
            <person name="Feldgarden M."/>
            <person name="Courvalin P."/>
            <person name="Perichon B."/>
            <person name="Grillot-Courvalin C."/>
            <person name="Clermont D."/>
            <person name="Rocha E."/>
            <person name="Yoon E.-J."/>
            <person name="Nemec A."/>
            <person name="Young S.K."/>
            <person name="Zeng Q."/>
            <person name="Gargeya S."/>
            <person name="Fitzgerald M."/>
            <person name="Abouelleil A."/>
            <person name="Alvarado L."/>
            <person name="Berlin A.M."/>
            <person name="Chapman S.B."/>
            <person name="Dewar J."/>
            <person name="Goldberg J."/>
            <person name="Griggs A."/>
            <person name="Gujja S."/>
            <person name="Hansen M."/>
            <person name="Howarth C."/>
            <person name="Imamovic A."/>
            <person name="Larimer J."/>
            <person name="McCowan C."/>
            <person name="Murphy C."/>
            <person name="Pearson M."/>
            <person name="Priest M."/>
            <person name="Roberts A."/>
            <person name="Saif S."/>
            <person name="Shea T."/>
            <person name="Sykes S."/>
            <person name="Wortman J."/>
            <person name="Nusbaum C."/>
            <person name="Birren B."/>
        </authorList>
    </citation>
    <scope>NUCLEOTIDE SEQUENCE [LARGE SCALE GENOMIC DNA]</scope>
    <source>
        <strain evidence="7 8">CIP 110305</strain>
    </source>
</reference>
<dbReference type="RefSeq" id="WP_016656185.1">
    <property type="nucleotide sequence ID" value="NZ_KE340353.1"/>
</dbReference>
<keyword evidence="8" id="KW-1185">Reference proteome</keyword>
<keyword evidence="5" id="KW-0472">Membrane</keyword>
<keyword evidence="4" id="KW-1133">Transmembrane helix</keyword>
<dbReference type="GO" id="GO:0016755">
    <property type="term" value="F:aminoacyltransferase activity"/>
    <property type="evidence" value="ECO:0007669"/>
    <property type="project" value="TreeGrafter"/>
</dbReference>
<dbReference type="InterPro" id="IPR016181">
    <property type="entry name" value="Acyl_CoA_acyltransferase"/>
</dbReference>
<evidence type="ECO:0000256" key="1">
    <source>
        <dbReference type="ARBA" id="ARBA00004651"/>
    </source>
</evidence>
<dbReference type="InterPro" id="IPR051211">
    <property type="entry name" value="PG_lysyltransferase"/>
</dbReference>
<dbReference type="Gene3D" id="3.40.630.30">
    <property type="match status" value="1"/>
</dbReference>
<feature type="domain" description="Phosphatidylglycerol lysyltransferase C-terminal" evidence="6">
    <location>
        <begin position="31"/>
        <end position="311"/>
    </location>
</feature>
<evidence type="ECO:0000256" key="3">
    <source>
        <dbReference type="ARBA" id="ARBA00022692"/>
    </source>
</evidence>
<dbReference type="Pfam" id="PF09924">
    <property type="entry name" value="LPG_synthase_C"/>
    <property type="match status" value="1"/>
</dbReference>
<dbReference type="STRING" id="632955.GCA_000829675_02601"/>
<dbReference type="GO" id="GO:0005886">
    <property type="term" value="C:plasma membrane"/>
    <property type="evidence" value="ECO:0007669"/>
    <property type="project" value="UniProtKB-SubCell"/>
</dbReference>
<evidence type="ECO:0000313" key="7">
    <source>
        <dbReference type="EMBL" id="EPF73899.1"/>
    </source>
</evidence>
<gene>
    <name evidence="7" type="ORF">F945_01778</name>
</gene>
<dbReference type="EMBL" id="ATGI01000022">
    <property type="protein sequence ID" value="EPF73899.1"/>
    <property type="molecule type" value="Genomic_DNA"/>
</dbReference>
<keyword evidence="2" id="KW-1003">Cell membrane</keyword>
<sequence>MFSIKSLNTDEILETRLLHLCRSSISPLLFENNFKWFISKKSAIVFFQYKNTLVSVGGILADLEDKLETLKAFLSYCRGNNYAYIFLHFPHEDIRFLEKSSLVINQLGASFTVDYKNYSMEGRRFQQLRHKINKAIKSGVIIEKIKSQQDFDIIKPNLEIINNYWIKKKKTKYLRHLITNFSTVNIDTNLHKLYIAKKDDKILAYIIYSKSFGKYTGWFHNITRKDPSSQDGVMQQINQYAMHDLEELDYLNFGFTPLVELQNKLNFNSSCFFHLIMKYLEKKGGIVYPAQSQRQYKMSWRPQIIDYEYIAFAKGRALKSLLTLLLATNSI</sequence>
<comment type="caution">
    <text evidence="7">The sequence shown here is derived from an EMBL/GenBank/DDBJ whole genome shotgun (WGS) entry which is preliminary data.</text>
</comment>
<evidence type="ECO:0000256" key="4">
    <source>
        <dbReference type="ARBA" id="ARBA00022989"/>
    </source>
</evidence>
<evidence type="ECO:0000259" key="6">
    <source>
        <dbReference type="Pfam" id="PF09924"/>
    </source>
</evidence>
<dbReference type="OrthoDB" id="181459at2"/>
<dbReference type="PATRIC" id="fig|421052.3.peg.1735"/>
<evidence type="ECO:0000256" key="5">
    <source>
        <dbReference type="ARBA" id="ARBA00023136"/>
    </source>
</evidence>
<dbReference type="SUPFAM" id="SSF55729">
    <property type="entry name" value="Acyl-CoA N-acyltransferases (Nat)"/>
    <property type="match status" value="1"/>
</dbReference>
<proteinExistence type="predicted"/>
<organism evidence="7 8">
    <name type="scientific">Acinetobacter rudis CIP 110305</name>
    <dbReference type="NCBI Taxonomy" id="421052"/>
    <lineage>
        <taxon>Bacteria</taxon>
        <taxon>Pseudomonadati</taxon>
        <taxon>Pseudomonadota</taxon>
        <taxon>Gammaproteobacteria</taxon>
        <taxon>Moraxellales</taxon>
        <taxon>Moraxellaceae</taxon>
        <taxon>Acinetobacter</taxon>
    </lineage>
</organism>
<evidence type="ECO:0000256" key="2">
    <source>
        <dbReference type="ARBA" id="ARBA00022475"/>
    </source>
</evidence>
<dbReference type="AlphaFoldDB" id="S3NHS7"/>
<dbReference type="PANTHER" id="PTHR34697:SF2">
    <property type="entry name" value="PHOSPHATIDYLGLYCEROL LYSYLTRANSFERASE"/>
    <property type="match status" value="1"/>
</dbReference>